<protein>
    <submittedName>
        <fullName evidence="2">Uncharacterized protein</fullName>
    </submittedName>
</protein>
<feature type="transmembrane region" description="Helical" evidence="1">
    <location>
        <begin position="35"/>
        <end position="54"/>
    </location>
</feature>
<dbReference type="RefSeq" id="WP_189209181.1">
    <property type="nucleotide sequence ID" value="NZ_BMRB01000001.1"/>
</dbReference>
<organism evidence="2 3">
    <name type="scientific">Actinokineospora fastidiosa</name>
    <dbReference type="NCBI Taxonomy" id="1816"/>
    <lineage>
        <taxon>Bacteria</taxon>
        <taxon>Bacillati</taxon>
        <taxon>Actinomycetota</taxon>
        <taxon>Actinomycetes</taxon>
        <taxon>Pseudonocardiales</taxon>
        <taxon>Pseudonocardiaceae</taxon>
        <taxon>Actinokineospora</taxon>
    </lineage>
</organism>
<gene>
    <name evidence="2" type="ORF">GCM10010171_11390</name>
</gene>
<feature type="transmembrane region" description="Helical" evidence="1">
    <location>
        <begin position="184"/>
        <end position="204"/>
    </location>
</feature>
<reference evidence="2" key="1">
    <citation type="journal article" date="2014" name="Int. J. Syst. Evol. Microbiol.">
        <title>Complete genome sequence of Corynebacterium casei LMG S-19264T (=DSM 44701T), isolated from a smear-ripened cheese.</title>
        <authorList>
            <consortium name="US DOE Joint Genome Institute (JGI-PGF)"/>
            <person name="Walter F."/>
            <person name="Albersmeier A."/>
            <person name="Kalinowski J."/>
            <person name="Ruckert C."/>
        </authorList>
    </citation>
    <scope>NUCLEOTIDE SEQUENCE</scope>
    <source>
        <strain evidence="2">JCM 3276</strain>
    </source>
</reference>
<comment type="caution">
    <text evidence="2">The sequence shown here is derived from an EMBL/GenBank/DDBJ whole genome shotgun (WGS) entry which is preliminary data.</text>
</comment>
<feature type="transmembrane region" description="Helical" evidence="1">
    <location>
        <begin position="109"/>
        <end position="127"/>
    </location>
</feature>
<accession>A0A918G5E4</accession>
<reference evidence="2" key="2">
    <citation type="submission" date="2020-09" db="EMBL/GenBank/DDBJ databases">
        <authorList>
            <person name="Sun Q."/>
            <person name="Ohkuma M."/>
        </authorList>
    </citation>
    <scope>NUCLEOTIDE SEQUENCE</scope>
    <source>
        <strain evidence="2">JCM 3276</strain>
    </source>
</reference>
<evidence type="ECO:0000313" key="3">
    <source>
        <dbReference type="Proteomes" id="UP000660680"/>
    </source>
</evidence>
<dbReference type="Proteomes" id="UP000660680">
    <property type="component" value="Unassembled WGS sequence"/>
</dbReference>
<sequence length="377" mass="39433">MSGLAVFIGAGLLTLPFYRAELLHERFVGAHAVPANALTAVVLLAVAVAVVSLLRRDFVRLHPARLTWDDTGDRDRIVHRAMVRAWALRFGIVAYLFVAAGFVLGWSGWPALLATTVAAALYAYAAARRARRGEHAVPFGLAAAGAAFVPSTWLWIIAGVLLAATAAVWGPPPRPGRRELVRGHLAHVARAVAASFGDVLSVLPRPRPTRGRLGTTLRFVVTGIAARRGMVAAAVLLALAAPVLHAVFPVVAPVWWAGLGAYFAVLPFAGGLAEVSTVAGLRRWLPQSDTELWLTAVVVLMVVAGLWLAAAALAGLPAAPAAIPVAAVAVARTVSRPDLDYSPGPTADLGGVAMPVNLVRQLVRGPFLLVMGLAALS</sequence>
<keyword evidence="3" id="KW-1185">Reference proteome</keyword>
<feature type="transmembrane region" description="Helical" evidence="1">
    <location>
        <begin position="293"/>
        <end position="316"/>
    </location>
</feature>
<keyword evidence="1" id="KW-0472">Membrane</keyword>
<keyword evidence="1" id="KW-1133">Transmembrane helix</keyword>
<feature type="transmembrane region" description="Helical" evidence="1">
    <location>
        <begin position="86"/>
        <end position="103"/>
    </location>
</feature>
<keyword evidence="1" id="KW-0812">Transmembrane</keyword>
<dbReference type="EMBL" id="BMRB01000001">
    <property type="protein sequence ID" value="GGS20456.1"/>
    <property type="molecule type" value="Genomic_DNA"/>
</dbReference>
<feature type="transmembrane region" description="Helical" evidence="1">
    <location>
        <begin position="225"/>
        <end position="248"/>
    </location>
</feature>
<evidence type="ECO:0000313" key="2">
    <source>
        <dbReference type="EMBL" id="GGS20456.1"/>
    </source>
</evidence>
<feature type="transmembrane region" description="Helical" evidence="1">
    <location>
        <begin position="254"/>
        <end position="281"/>
    </location>
</feature>
<feature type="transmembrane region" description="Helical" evidence="1">
    <location>
        <begin position="139"/>
        <end position="164"/>
    </location>
</feature>
<proteinExistence type="predicted"/>
<dbReference type="AlphaFoldDB" id="A0A918G5E4"/>
<evidence type="ECO:0000256" key="1">
    <source>
        <dbReference type="SAM" id="Phobius"/>
    </source>
</evidence>
<name>A0A918G5E4_9PSEU</name>